<dbReference type="EMBL" id="AFHQ01000060">
    <property type="protein sequence ID" value="EGK56953.1"/>
    <property type="molecule type" value="Genomic_DNA"/>
</dbReference>
<organism evidence="1 2">
    <name type="scientific">Centipeda periodontii DSM 2778</name>
    <dbReference type="NCBI Taxonomy" id="888060"/>
    <lineage>
        <taxon>Bacteria</taxon>
        <taxon>Bacillati</taxon>
        <taxon>Bacillota</taxon>
        <taxon>Negativicutes</taxon>
        <taxon>Selenomonadales</taxon>
        <taxon>Selenomonadaceae</taxon>
        <taxon>Centipeda</taxon>
    </lineage>
</organism>
<dbReference type="RefSeq" id="WP_006307633.1">
    <property type="nucleotide sequence ID" value="NZ_GL892076.1"/>
</dbReference>
<dbReference type="OrthoDB" id="9816564at2"/>
<dbReference type="HOGENOM" id="CLU_789144_0_0_9"/>
<dbReference type="SUPFAM" id="SSF53335">
    <property type="entry name" value="S-adenosyl-L-methionine-dependent methyltransferases"/>
    <property type="match status" value="1"/>
</dbReference>
<dbReference type="Proteomes" id="UP000004067">
    <property type="component" value="Unassembled WGS sequence"/>
</dbReference>
<dbReference type="InterPro" id="IPR029063">
    <property type="entry name" value="SAM-dependent_MTases_sf"/>
</dbReference>
<sequence>MKSSKEIFEIIYPVRQELLDFCHAHKRIFLYGAGEWAERVYAYLEHEGITLSGVVATVAQESKFHGFSIMPIAKMSFEEGDGVLLAMKDSYCREVLPVLEKMGMGQDVFCAGTTRSVPNAADYLDGTTGMTLKSGKYFASFDELEKIGAETKTDKAEVHHDYLRKYEFFLQTFRERKMILVEMGVLKGSSLSMWGKYFPQAEVYGIDIDPACKQYQGENRTVWIRDLSLDTTLQEIAELHPTIIVDDASHYWSHQILALFRLFPALTAGGVYIVEDIETSFSAYAGMGCDDAAVSAYDVLKVVAEVVTSREHLRETDLSPQLKKLCNDIEELAAEVDLISFIHGSCILVKR</sequence>
<comment type="caution">
    <text evidence="1">The sequence shown here is derived from an EMBL/GenBank/DDBJ whole genome shotgun (WGS) entry which is preliminary data.</text>
</comment>
<evidence type="ECO:0000313" key="1">
    <source>
        <dbReference type="EMBL" id="EGK56953.1"/>
    </source>
</evidence>
<keyword evidence="2" id="KW-1185">Reference proteome</keyword>
<reference evidence="1 2" key="1">
    <citation type="submission" date="2011-04" db="EMBL/GenBank/DDBJ databases">
        <authorList>
            <person name="Muzny D."/>
            <person name="Qin X."/>
            <person name="Deng J."/>
            <person name="Jiang H."/>
            <person name="Liu Y."/>
            <person name="Qu J."/>
            <person name="Song X.-Z."/>
            <person name="Zhang L."/>
            <person name="Thornton R."/>
            <person name="Coyle M."/>
            <person name="Francisco L."/>
            <person name="Jackson L."/>
            <person name="Javaid M."/>
            <person name="Korchina V."/>
            <person name="Kovar C."/>
            <person name="Mata R."/>
            <person name="Mathew T."/>
            <person name="Ngo R."/>
            <person name="Nguyen L."/>
            <person name="Nguyen N."/>
            <person name="Okwuonu G."/>
            <person name="Ongeri F."/>
            <person name="Pham C."/>
            <person name="Simmons D."/>
            <person name="Wilczek-Boney K."/>
            <person name="Hale W."/>
            <person name="Jakkamsetti A."/>
            <person name="Pham P."/>
            <person name="Ruth R."/>
            <person name="San Lucas F."/>
            <person name="Warren J."/>
            <person name="Zhang J."/>
            <person name="Zhao Z."/>
            <person name="Zhou C."/>
            <person name="Zhu D."/>
            <person name="Lee S."/>
            <person name="Bess C."/>
            <person name="Blankenburg K."/>
            <person name="Forbes L."/>
            <person name="Fu Q."/>
            <person name="Gubbala S."/>
            <person name="Hirani K."/>
            <person name="Jayaseelan J.C."/>
            <person name="Lara F."/>
            <person name="Munidasa M."/>
            <person name="Palculict T."/>
            <person name="Patil S."/>
            <person name="Pu L.-L."/>
            <person name="Saada N."/>
            <person name="Tang L."/>
            <person name="Weissenberger G."/>
            <person name="Zhu Y."/>
            <person name="Hemphill L."/>
            <person name="Shang Y."/>
            <person name="Youmans B."/>
            <person name="Ayvaz T."/>
            <person name="Ross M."/>
            <person name="Santibanez J."/>
            <person name="Aqrawi P."/>
            <person name="Gross S."/>
            <person name="Joshi V."/>
            <person name="Fowler G."/>
            <person name="Nazareth L."/>
            <person name="Reid J."/>
            <person name="Worley K."/>
            <person name="Petrosino J."/>
            <person name="Highlander S."/>
            <person name="Gibbs R."/>
        </authorList>
    </citation>
    <scope>NUCLEOTIDE SEQUENCE [LARGE SCALE GENOMIC DNA]</scope>
    <source>
        <strain evidence="1 2">DSM 2778</strain>
    </source>
</reference>
<dbReference type="AlphaFoldDB" id="F5RQB9"/>
<gene>
    <name evidence="1" type="ORF">HMPREF9081_2455</name>
</gene>
<dbReference type="eggNOG" id="COG3510">
    <property type="taxonomic scope" value="Bacteria"/>
</dbReference>
<proteinExistence type="predicted"/>
<dbReference type="STRING" id="888060.HMPREF9081_2455"/>
<evidence type="ECO:0000313" key="2">
    <source>
        <dbReference type="Proteomes" id="UP000004067"/>
    </source>
</evidence>
<protein>
    <submittedName>
        <fullName evidence="1">Rmt2 protein</fullName>
    </submittedName>
</protein>
<accession>F5RQB9</accession>
<name>F5RQB9_9FIRM</name>
<dbReference type="Gene3D" id="3.40.50.150">
    <property type="entry name" value="Vaccinia Virus protein VP39"/>
    <property type="match status" value="1"/>
</dbReference>